<dbReference type="AlphaFoldDB" id="W7Z7K5"/>
<keyword evidence="1" id="KW-0812">Transmembrane</keyword>
<feature type="transmembrane region" description="Helical" evidence="1">
    <location>
        <begin position="115"/>
        <end position="135"/>
    </location>
</feature>
<feature type="transmembrane region" description="Helical" evidence="1">
    <location>
        <begin position="6"/>
        <end position="28"/>
    </location>
</feature>
<dbReference type="eggNOG" id="COG4454">
    <property type="taxonomic scope" value="Bacteria"/>
</dbReference>
<protein>
    <submittedName>
        <fullName evidence="2">Uncharacterized protein</fullName>
    </submittedName>
</protein>
<keyword evidence="1" id="KW-0472">Membrane</keyword>
<dbReference type="STRING" id="1236976.JCM16418_4556"/>
<keyword evidence="1" id="KW-1133">Transmembrane helix</keyword>
<organism evidence="2 3">
    <name type="scientific">Paenibacillus pini JCM 16418</name>
    <dbReference type="NCBI Taxonomy" id="1236976"/>
    <lineage>
        <taxon>Bacteria</taxon>
        <taxon>Bacillati</taxon>
        <taxon>Bacillota</taxon>
        <taxon>Bacilli</taxon>
        <taxon>Bacillales</taxon>
        <taxon>Paenibacillaceae</taxon>
        <taxon>Paenibacillus</taxon>
    </lineage>
</organism>
<dbReference type="Proteomes" id="UP000019364">
    <property type="component" value="Unassembled WGS sequence"/>
</dbReference>
<dbReference type="EMBL" id="BAVZ01000022">
    <property type="protein sequence ID" value="GAF10369.1"/>
    <property type="molecule type" value="Genomic_DNA"/>
</dbReference>
<evidence type="ECO:0000313" key="3">
    <source>
        <dbReference type="Proteomes" id="UP000019364"/>
    </source>
</evidence>
<reference evidence="2 3" key="1">
    <citation type="journal article" date="2014" name="Genome Announc.">
        <title>Draft Genome Sequence of Paenibacillus pini JCM 16418T, Isolated from the Rhizosphere of Pine Tree.</title>
        <authorList>
            <person name="Yuki M."/>
            <person name="Oshima K."/>
            <person name="Suda W."/>
            <person name="Oshida Y."/>
            <person name="Kitamura K."/>
            <person name="Iida Y."/>
            <person name="Hattori M."/>
            <person name="Ohkuma M."/>
        </authorList>
    </citation>
    <scope>NUCLEOTIDE SEQUENCE [LARGE SCALE GENOMIC DNA]</scope>
    <source>
        <strain evidence="2 3">JCM 16418</strain>
    </source>
</reference>
<accession>W7Z7K5</accession>
<keyword evidence="3" id="KW-1185">Reference proteome</keyword>
<feature type="transmembrane region" description="Helical" evidence="1">
    <location>
        <begin position="172"/>
        <end position="192"/>
    </location>
</feature>
<dbReference type="RefSeq" id="WP_036652695.1">
    <property type="nucleotide sequence ID" value="NZ_BAVZ01000022.1"/>
</dbReference>
<feature type="transmembrane region" description="Helical" evidence="1">
    <location>
        <begin position="85"/>
        <end position="103"/>
    </location>
</feature>
<evidence type="ECO:0000313" key="2">
    <source>
        <dbReference type="EMBL" id="GAF10369.1"/>
    </source>
</evidence>
<name>W7Z7K5_9BACL</name>
<proteinExistence type="predicted"/>
<gene>
    <name evidence="2" type="ORF">JCM16418_4556</name>
</gene>
<comment type="caution">
    <text evidence="2">The sequence shown here is derived from an EMBL/GenBank/DDBJ whole genome shotgun (WGS) entry which is preliminary data.</text>
</comment>
<evidence type="ECO:0000256" key="1">
    <source>
        <dbReference type="SAM" id="Phobius"/>
    </source>
</evidence>
<feature type="transmembrane region" description="Helical" evidence="1">
    <location>
        <begin position="61"/>
        <end position="78"/>
    </location>
</feature>
<feature type="transmembrane region" description="Helical" evidence="1">
    <location>
        <begin position="35"/>
        <end position="55"/>
    </location>
</feature>
<dbReference type="OrthoDB" id="2596772at2"/>
<sequence length="211" mass="22838">MLLNISGIIVIIYTALCIVFVHQYRLLLVNMTGNVVAMTVGLISNLTIGVILGMIWRDNLVLSTGVSIAFCFMIGYLIGRPIHMLAVVEGIGGGIMGGVHGAMLGEMIPVAKWDAMLFIMDALFIAITALVIYIIHAQIDLEPNAEIAVQTHSNLDSTVLHTASLRRAPARFSFWVLYIILPVIILCAAAFIGHSPSIDQNPSSGHDMHSM</sequence>